<feature type="non-terminal residue" evidence="2">
    <location>
        <position position="493"/>
    </location>
</feature>
<reference evidence="2" key="1">
    <citation type="submission" date="2023-10" db="EMBL/GenBank/DDBJ databases">
        <authorList>
            <person name="Chen Y."/>
            <person name="Shah S."/>
            <person name="Dougan E. K."/>
            <person name="Thang M."/>
            <person name="Chan C."/>
        </authorList>
    </citation>
    <scope>NUCLEOTIDE SEQUENCE [LARGE SCALE GENOMIC DNA]</scope>
</reference>
<comment type="caution">
    <text evidence="2">The sequence shown here is derived from an EMBL/GenBank/DDBJ whole genome shotgun (WGS) entry which is preliminary data.</text>
</comment>
<evidence type="ECO:0000313" key="3">
    <source>
        <dbReference type="Proteomes" id="UP001189429"/>
    </source>
</evidence>
<feature type="compositionally biased region" description="Basic residues" evidence="1">
    <location>
        <begin position="131"/>
        <end position="141"/>
    </location>
</feature>
<evidence type="ECO:0000256" key="1">
    <source>
        <dbReference type="SAM" id="MobiDB-lite"/>
    </source>
</evidence>
<name>A0ABN9Q6J7_9DINO</name>
<proteinExistence type="predicted"/>
<dbReference type="Proteomes" id="UP001189429">
    <property type="component" value="Unassembled WGS sequence"/>
</dbReference>
<accession>A0ABN9Q6J7</accession>
<gene>
    <name evidence="2" type="ORF">PCOR1329_LOCUS9277</name>
</gene>
<evidence type="ECO:0008006" key="4">
    <source>
        <dbReference type="Google" id="ProtNLM"/>
    </source>
</evidence>
<feature type="non-terminal residue" evidence="2">
    <location>
        <position position="1"/>
    </location>
</feature>
<feature type="region of interest" description="Disordered" evidence="1">
    <location>
        <begin position="114"/>
        <end position="143"/>
    </location>
</feature>
<evidence type="ECO:0000313" key="2">
    <source>
        <dbReference type="EMBL" id="CAK0801395.1"/>
    </source>
</evidence>
<organism evidence="2 3">
    <name type="scientific">Prorocentrum cordatum</name>
    <dbReference type="NCBI Taxonomy" id="2364126"/>
    <lineage>
        <taxon>Eukaryota</taxon>
        <taxon>Sar</taxon>
        <taxon>Alveolata</taxon>
        <taxon>Dinophyceae</taxon>
        <taxon>Prorocentrales</taxon>
        <taxon>Prorocentraceae</taxon>
        <taxon>Prorocentrum</taxon>
    </lineage>
</organism>
<protein>
    <recommendedName>
        <fullName evidence="4">RNA-directed DNA polymerase</fullName>
    </recommendedName>
</protein>
<dbReference type="EMBL" id="CAUYUJ010002570">
    <property type="protein sequence ID" value="CAK0801395.1"/>
    <property type="molecule type" value="Genomic_DNA"/>
</dbReference>
<sequence length="493" mass="56140">HALTRLVDMQRQAVHHVSRFDGHEACLYHWTSPCFRYVGVARRDRVNRGDRPGVIQRRLEQLTFTHNKSLPGAHKLRYKFAQRQPLGRSMFHAVQTIDVGSIFNRERELIRQCRPSANGAPKAIGKPRSAMPRRRPPRNVKSRLLPPTCRELERLGPVPGRGPHATHPDIGGTACSAEVSPGELGRLTFVDAYRRVSRHVADGSGVRGPVDTFCQQWRMLLLLWFGSQGMHPPWPLLEGRLGDADVVLFLLPMTVSIVRPRAPALARRRLRSRLRMLGLPGLTVHQAAVAAPLAPQDRTLIHRIVWPHRALSAAQTWRWLKQASVVAEPIPKWNDRINAPAVSSRACIAKAFEWSDSQWGRRAQVGAPLGIQFCMSPAVRSFERPRDKDWDKYCELTAHLDNVPPDHVVTRDDKQNRRCWHLPESYYIAALILYIVSSPRWFFSKFAPDTASAVVLNVLKLLVPNRLHSMFRLGERIDWLPCLYTTLKSKCYD</sequence>
<keyword evidence="3" id="KW-1185">Reference proteome</keyword>